<reference evidence="2" key="1">
    <citation type="submission" date="2020-05" db="EMBL/GenBank/DDBJ databases">
        <authorList>
            <person name="Chiriac C."/>
            <person name="Salcher M."/>
            <person name="Ghai R."/>
            <person name="Kavagutti S V."/>
        </authorList>
    </citation>
    <scope>NUCLEOTIDE SEQUENCE</scope>
</reference>
<proteinExistence type="predicted"/>
<dbReference type="EMBL" id="CAEZXR010000075">
    <property type="protein sequence ID" value="CAB4698487.1"/>
    <property type="molecule type" value="Genomic_DNA"/>
</dbReference>
<protein>
    <submittedName>
        <fullName evidence="2">Unannotated protein</fullName>
    </submittedName>
</protein>
<organism evidence="2">
    <name type="scientific">freshwater metagenome</name>
    <dbReference type="NCBI Taxonomy" id="449393"/>
    <lineage>
        <taxon>unclassified sequences</taxon>
        <taxon>metagenomes</taxon>
        <taxon>ecological metagenomes</taxon>
    </lineage>
</organism>
<feature type="region of interest" description="Disordered" evidence="1">
    <location>
        <begin position="79"/>
        <end position="112"/>
    </location>
</feature>
<feature type="region of interest" description="Disordered" evidence="1">
    <location>
        <begin position="1"/>
        <end position="49"/>
    </location>
</feature>
<name>A0A6J6PII7_9ZZZZ</name>
<sequence>MITASMTSAVIGPWSTSATSTATVPATVAPTRGMNAPRKTSTPIASTNGTCRTAAPTAMPIASTAATITVARTNWVSEIQATRPEESTRSRAVRGASRTNHDQIRSPSARKK</sequence>
<evidence type="ECO:0000313" key="2">
    <source>
        <dbReference type="EMBL" id="CAB4698487.1"/>
    </source>
</evidence>
<dbReference type="AlphaFoldDB" id="A0A6J6PII7"/>
<accession>A0A6J6PII7</accession>
<evidence type="ECO:0000256" key="1">
    <source>
        <dbReference type="SAM" id="MobiDB-lite"/>
    </source>
</evidence>
<feature type="compositionally biased region" description="Low complexity" evidence="1">
    <location>
        <begin position="15"/>
        <end position="31"/>
    </location>
</feature>
<feature type="compositionally biased region" description="Polar residues" evidence="1">
    <location>
        <begin position="38"/>
        <end position="49"/>
    </location>
</feature>
<gene>
    <name evidence="2" type="ORF">UFOPK2579_00809</name>
</gene>